<gene>
    <name evidence="1" type="ORF">MSG28_004102</name>
</gene>
<evidence type="ECO:0000313" key="2">
    <source>
        <dbReference type="Proteomes" id="UP001064048"/>
    </source>
</evidence>
<name>A0ACC0KHG6_CHOFU</name>
<keyword evidence="2" id="KW-1185">Reference proteome</keyword>
<proteinExistence type="predicted"/>
<protein>
    <submittedName>
        <fullName evidence="1">Uncharacterized protein</fullName>
    </submittedName>
</protein>
<reference evidence="1 2" key="1">
    <citation type="journal article" date="2022" name="Genome Biol. Evol.">
        <title>The Spruce Budworm Genome: Reconstructing the Evolutionary History of Antifreeze Proteins.</title>
        <authorList>
            <person name="Beliveau C."/>
            <person name="Gagne P."/>
            <person name="Picq S."/>
            <person name="Vernygora O."/>
            <person name="Keeling C.I."/>
            <person name="Pinkney K."/>
            <person name="Doucet D."/>
            <person name="Wen F."/>
            <person name="Johnston J.S."/>
            <person name="Maaroufi H."/>
            <person name="Boyle B."/>
            <person name="Laroche J."/>
            <person name="Dewar K."/>
            <person name="Juretic N."/>
            <person name="Blackburn G."/>
            <person name="Nisole A."/>
            <person name="Brunet B."/>
            <person name="Brandao M."/>
            <person name="Lumley L."/>
            <person name="Duan J."/>
            <person name="Quan G."/>
            <person name="Lucarotti C.J."/>
            <person name="Roe A.D."/>
            <person name="Sperling F.A.H."/>
            <person name="Levesque R.C."/>
            <person name="Cusson M."/>
        </authorList>
    </citation>
    <scope>NUCLEOTIDE SEQUENCE [LARGE SCALE GENOMIC DNA]</scope>
    <source>
        <strain evidence="1">Glfc:IPQL:Cfum</strain>
    </source>
</reference>
<dbReference type="Proteomes" id="UP001064048">
    <property type="component" value="Chromosome 6"/>
</dbReference>
<comment type="caution">
    <text evidence="1">The sequence shown here is derived from an EMBL/GenBank/DDBJ whole genome shotgun (WGS) entry which is preliminary data.</text>
</comment>
<sequence>MSYAFIIVAFVAITVKLLFMSFSLYFTMNNGDQNVTQTTNPQKHSKSLEISWKQVTMKFLPKSLYCPDEHNKNYVDKIIGPVLSCPHPTGSCDLSQFLGSSCWGPLHATSSCSQSPLKNLTGPSASSTSKVPCPLLRYSGNFPSYVNDFGSPADLLIPD</sequence>
<accession>A0ACC0KHG6</accession>
<evidence type="ECO:0000313" key="1">
    <source>
        <dbReference type="EMBL" id="KAI8435934.1"/>
    </source>
</evidence>
<dbReference type="EMBL" id="CM046106">
    <property type="protein sequence ID" value="KAI8435934.1"/>
    <property type="molecule type" value="Genomic_DNA"/>
</dbReference>
<organism evidence="1 2">
    <name type="scientific">Choristoneura fumiferana</name>
    <name type="common">Spruce budworm moth</name>
    <name type="synonym">Archips fumiferana</name>
    <dbReference type="NCBI Taxonomy" id="7141"/>
    <lineage>
        <taxon>Eukaryota</taxon>
        <taxon>Metazoa</taxon>
        <taxon>Ecdysozoa</taxon>
        <taxon>Arthropoda</taxon>
        <taxon>Hexapoda</taxon>
        <taxon>Insecta</taxon>
        <taxon>Pterygota</taxon>
        <taxon>Neoptera</taxon>
        <taxon>Endopterygota</taxon>
        <taxon>Lepidoptera</taxon>
        <taxon>Glossata</taxon>
        <taxon>Ditrysia</taxon>
        <taxon>Tortricoidea</taxon>
        <taxon>Tortricidae</taxon>
        <taxon>Tortricinae</taxon>
        <taxon>Choristoneura</taxon>
    </lineage>
</organism>